<feature type="compositionally biased region" description="Basic residues" evidence="1">
    <location>
        <begin position="85"/>
        <end position="94"/>
    </location>
</feature>
<dbReference type="Pfam" id="PF09791">
    <property type="entry name" value="Oxidored-like"/>
    <property type="match status" value="1"/>
</dbReference>
<feature type="region of interest" description="Disordered" evidence="1">
    <location>
        <begin position="263"/>
        <end position="307"/>
    </location>
</feature>
<dbReference type="eggNOG" id="ENOG502SVV2">
    <property type="taxonomic scope" value="Eukaryota"/>
</dbReference>
<dbReference type="GO" id="GO:0005739">
    <property type="term" value="C:mitochondrion"/>
    <property type="evidence" value="ECO:0007669"/>
    <property type="project" value="TreeGrafter"/>
</dbReference>
<evidence type="ECO:0000259" key="2">
    <source>
        <dbReference type="Pfam" id="PF09791"/>
    </source>
</evidence>
<dbReference type="EMBL" id="AACS02000011">
    <property type="protein sequence ID" value="EAU81387.2"/>
    <property type="molecule type" value="Genomic_DNA"/>
</dbReference>
<sequence>MLPLLRATRKGHEHLYRRWIHSTSSLGNSSSSTPHSTRTTTRKTTTADPVIDDSIMSKSQNPTLQRRRSIGRGGQNLSERYKRLERSRRGKKARTREVVELESSALGVQAAPLTATTATTTTPSESPGTAGAPGVVGSTSSAASTSTVTATSTSTGSATSKPGVETFKGLVIPRKPEPPADDECCMSGCAICVYDLYDESLEAYEESIDKIRARLTDMGVAMEEWPASIRPGASSSSSQASDSPQAARGAVYSAFEELERNLKAKQAAAAESAASAEAKSDYPSSPSPLPPQPQPASTQPKVTSATS</sequence>
<dbReference type="GeneID" id="6016967"/>
<gene>
    <name evidence="3" type="ORF">CC1G_05217</name>
</gene>
<dbReference type="KEGG" id="cci:CC1G_05217"/>
<dbReference type="OrthoDB" id="10064411at2759"/>
<reference evidence="3 4" key="1">
    <citation type="journal article" date="2010" name="Proc. Natl. Acad. Sci. U.S.A.">
        <title>Insights into evolution of multicellular fungi from the assembled chromosomes of the mushroom Coprinopsis cinerea (Coprinus cinereus).</title>
        <authorList>
            <person name="Stajich J.E."/>
            <person name="Wilke S.K."/>
            <person name="Ahren D."/>
            <person name="Au C.H."/>
            <person name="Birren B.W."/>
            <person name="Borodovsky M."/>
            <person name="Burns C."/>
            <person name="Canback B."/>
            <person name="Casselton L.A."/>
            <person name="Cheng C.K."/>
            <person name="Deng J."/>
            <person name="Dietrich F.S."/>
            <person name="Fargo D.C."/>
            <person name="Farman M.L."/>
            <person name="Gathman A.C."/>
            <person name="Goldberg J."/>
            <person name="Guigo R."/>
            <person name="Hoegger P.J."/>
            <person name="Hooker J.B."/>
            <person name="Huggins A."/>
            <person name="James T.Y."/>
            <person name="Kamada T."/>
            <person name="Kilaru S."/>
            <person name="Kodira C."/>
            <person name="Kues U."/>
            <person name="Kupfer D."/>
            <person name="Kwan H.S."/>
            <person name="Lomsadze A."/>
            <person name="Li W."/>
            <person name="Lilly W.W."/>
            <person name="Ma L.J."/>
            <person name="Mackey A.J."/>
            <person name="Manning G."/>
            <person name="Martin F."/>
            <person name="Muraguchi H."/>
            <person name="Natvig D.O."/>
            <person name="Palmerini H."/>
            <person name="Ramesh M.A."/>
            <person name="Rehmeyer C.J."/>
            <person name="Roe B.A."/>
            <person name="Shenoy N."/>
            <person name="Stanke M."/>
            <person name="Ter-Hovhannisyan V."/>
            <person name="Tunlid A."/>
            <person name="Velagapudi R."/>
            <person name="Vision T.J."/>
            <person name="Zeng Q."/>
            <person name="Zolan M.E."/>
            <person name="Pukkila P.J."/>
        </authorList>
    </citation>
    <scope>NUCLEOTIDE SEQUENCE [LARGE SCALE GENOMIC DNA]</scope>
    <source>
        <strain evidence="4">Okayama-7 / 130 / ATCC MYA-4618 / FGSC 9003</strain>
    </source>
</reference>
<dbReference type="AlphaFoldDB" id="A8PC73"/>
<dbReference type="STRING" id="240176.A8PC73"/>
<dbReference type="PANTHER" id="PTHR21193">
    <property type="entry name" value="OXIDOREDUCTASE-LIKE DOMAIN-CONTAINING PROTEIN 1"/>
    <property type="match status" value="1"/>
</dbReference>
<evidence type="ECO:0000313" key="3">
    <source>
        <dbReference type="EMBL" id="EAU81387.2"/>
    </source>
</evidence>
<feature type="compositionally biased region" description="Low complexity" evidence="1">
    <location>
        <begin position="229"/>
        <end position="247"/>
    </location>
</feature>
<dbReference type="PANTHER" id="PTHR21193:SF3">
    <property type="entry name" value="OXIDOREDUCTASE-LIKE DOMAIN-CONTAINING PROTEIN 1"/>
    <property type="match status" value="1"/>
</dbReference>
<accession>A8PC73</accession>
<name>A8PC73_COPC7</name>
<dbReference type="InterPro" id="IPR019180">
    <property type="entry name" value="Oxidoreductase-like_N"/>
</dbReference>
<feature type="compositionally biased region" description="Low complexity" evidence="1">
    <location>
        <begin position="24"/>
        <end position="46"/>
    </location>
</feature>
<protein>
    <recommendedName>
        <fullName evidence="2">Oxidoreductase-like domain-containing protein</fullName>
    </recommendedName>
</protein>
<dbReference type="InParanoid" id="A8PC73"/>
<dbReference type="VEuPathDB" id="FungiDB:CC1G_05217"/>
<comment type="caution">
    <text evidence="3">The sequence shown here is derived from an EMBL/GenBank/DDBJ whole genome shotgun (WGS) entry which is preliminary data.</text>
</comment>
<proteinExistence type="predicted"/>
<feature type="compositionally biased region" description="Low complexity" evidence="1">
    <location>
        <begin position="264"/>
        <end position="277"/>
    </location>
</feature>
<dbReference type="Proteomes" id="UP000001861">
    <property type="component" value="Unassembled WGS sequence"/>
</dbReference>
<evidence type="ECO:0000256" key="1">
    <source>
        <dbReference type="SAM" id="MobiDB-lite"/>
    </source>
</evidence>
<evidence type="ECO:0000313" key="4">
    <source>
        <dbReference type="Proteomes" id="UP000001861"/>
    </source>
</evidence>
<keyword evidence="4" id="KW-1185">Reference proteome</keyword>
<feature type="domain" description="Oxidoreductase-like" evidence="2">
    <location>
        <begin position="166"/>
        <end position="212"/>
    </location>
</feature>
<feature type="region of interest" description="Disordered" evidence="1">
    <location>
        <begin position="117"/>
        <end position="141"/>
    </location>
</feature>
<feature type="region of interest" description="Disordered" evidence="1">
    <location>
        <begin position="24"/>
        <end position="103"/>
    </location>
</feature>
<feature type="compositionally biased region" description="Pro residues" evidence="1">
    <location>
        <begin position="285"/>
        <end position="294"/>
    </location>
</feature>
<dbReference type="HOGENOM" id="CLU_092489_0_0_1"/>
<feature type="region of interest" description="Disordered" evidence="1">
    <location>
        <begin position="229"/>
        <end position="249"/>
    </location>
</feature>
<dbReference type="RefSeq" id="XP_001840331.2">
    <property type="nucleotide sequence ID" value="XM_001840279.2"/>
</dbReference>
<organism evidence="3 4">
    <name type="scientific">Coprinopsis cinerea (strain Okayama-7 / 130 / ATCC MYA-4618 / FGSC 9003)</name>
    <name type="common">Inky cap fungus</name>
    <name type="synonym">Hormographiella aspergillata</name>
    <dbReference type="NCBI Taxonomy" id="240176"/>
    <lineage>
        <taxon>Eukaryota</taxon>
        <taxon>Fungi</taxon>
        <taxon>Dikarya</taxon>
        <taxon>Basidiomycota</taxon>
        <taxon>Agaricomycotina</taxon>
        <taxon>Agaricomycetes</taxon>
        <taxon>Agaricomycetidae</taxon>
        <taxon>Agaricales</taxon>
        <taxon>Agaricineae</taxon>
        <taxon>Psathyrellaceae</taxon>
        <taxon>Coprinopsis</taxon>
    </lineage>
</organism>
<dbReference type="InterPro" id="IPR039251">
    <property type="entry name" value="OXLD1"/>
</dbReference>